<evidence type="ECO:0000313" key="1">
    <source>
        <dbReference type="EMBL" id="KIM32335.1"/>
    </source>
</evidence>
<dbReference type="Proteomes" id="UP000054097">
    <property type="component" value="Unassembled WGS sequence"/>
</dbReference>
<keyword evidence="2" id="KW-1185">Reference proteome</keyword>
<dbReference type="HOGENOM" id="CLU_664235_0_0_1"/>
<name>A0A0C3B674_SERVB</name>
<reference evidence="2" key="2">
    <citation type="submission" date="2015-01" db="EMBL/GenBank/DDBJ databases">
        <title>Evolutionary Origins and Diversification of the Mycorrhizal Mutualists.</title>
        <authorList>
            <consortium name="DOE Joint Genome Institute"/>
            <consortium name="Mycorrhizal Genomics Consortium"/>
            <person name="Kohler A."/>
            <person name="Kuo A."/>
            <person name="Nagy L.G."/>
            <person name="Floudas D."/>
            <person name="Copeland A."/>
            <person name="Barry K.W."/>
            <person name="Cichocki N."/>
            <person name="Veneault-Fourrey C."/>
            <person name="LaButti K."/>
            <person name="Lindquist E.A."/>
            <person name="Lipzen A."/>
            <person name="Lundell T."/>
            <person name="Morin E."/>
            <person name="Murat C."/>
            <person name="Riley R."/>
            <person name="Ohm R."/>
            <person name="Sun H."/>
            <person name="Tunlid A."/>
            <person name="Henrissat B."/>
            <person name="Grigoriev I.V."/>
            <person name="Hibbett D.S."/>
            <person name="Martin F."/>
        </authorList>
    </citation>
    <scope>NUCLEOTIDE SEQUENCE [LARGE SCALE GENOMIC DNA]</scope>
    <source>
        <strain evidence="2">MAFF 305830</strain>
    </source>
</reference>
<protein>
    <submittedName>
        <fullName evidence="1">Uncharacterized protein</fullName>
    </submittedName>
</protein>
<sequence>MKQPALRSAELADDTTLPRMHVLSQRLNIRRQARKASVYAQFEEQTVARSWLDDSCWAVSVYSDLGGHLCQPVHARQKGIESITETHIECIGGNSTRPTPEAQVRPDHLERGGNQYFVDPAIGLQSKRIATDVRRMDLTCVWLSRCALSRKCQGLGDWRDGELRRGCHANLRIPIIKVSFLSRRAVADAAGYERRLRIENRINWCEMPRETEDIMVGVRDQTTPPPGLFACLLSLTGFLQTAITQNELDRPKTGRRSFPRWCEARKRRLGLGLVGAVSAGIKFCGRPTLRSGECGDERTRLFGATHMGREAEVEWLHANNARRSQGRVSSSKPTSLLHQGPLVIIPTGDQCFGEAKVGRRVTGMVRLYGDRDQVIGNKKYETGLKSVMDIGMSDGIRWLLSFGAQDAYPASGRE</sequence>
<dbReference type="EMBL" id="KN824280">
    <property type="protein sequence ID" value="KIM32335.1"/>
    <property type="molecule type" value="Genomic_DNA"/>
</dbReference>
<gene>
    <name evidence="1" type="ORF">M408DRAFT_326936</name>
</gene>
<accession>A0A0C3B674</accession>
<organism evidence="1 2">
    <name type="scientific">Serendipita vermifera MAFF 305830</name>
    <dbReference type="NCBI Taxonomy" id="933852"/>
    <lineage>
        <taxon>Eukaryota</taxon>
        <taxon>Fungi</taxon>
        <taxon>Dikarya</taxon>
        <taxon>Basidiomycota</taxon>
        <taxon>Agaricomycotina</taxon>
        <taxon>Agaricomycetes</taxon>
        <taxon>Sebacinales</taxon>
        <taxon>Serendipitaceae</taxon>
        <taxon>Serendipita</taxon>
    </lineage>
</organism>
<proteinExistence type="predicted"/>
<evidence type="ECO:0000313" key="2">
    <source>
        <dbReference type="Proteomes" id="UP000054097"/>
    </source>
</evidence>
<reference evidence="1 2" key="1">
    <citation type="submission" date="2014-04" db="EMBL/GenBank/DDBJ databases">
        <authorList>
            <consortium name="DOE Joint Genome Institute"/>
            <person name="Kuo A."/>
            <person name="Zuccaro A."/>
            <person name="Kohler A."/>
            <person name="Nagy L.G."/>
            <person name="Floudas D."/>
            <person name="Copeland A."/>
            <person name="Barry K.W."/>
            <person name="Cichocki N."/>
            <person name="Veneault-Fourrey C."/>
            <person name="LaButti K."/>
            <person name="Lindquist E.A."/>
            <person name="Lipzen A."/>
            <person name="Lundell T."/>
            <person name="Morin E."/>
            <person name="Murat C."/>
            <person name="Sun H."/>
            <person name="Tunlid A."/>
            <person name="Henrissat B."/>
            <person name="Grigoriev I.V."/>
            <person name="Hibbett D.S."/>
            <person name="Martin F."/>
            <person name="Nordberg H.P."/>
            <person name="Cantor M.N."/>
            <person name="Hua S.X."/>
        </authorList>
    </citation>
    <scope>NUCLEOTIDE SEQUENCE [LARGE SCALE GENOMIC DNA]</scope>
    <source>
        <strain evidence="1 2">MAFF 305830</strain>
    </source>
</reference>
<dbReference type="AlphaFoldDB" id="A0A0C3B674"/>